<dbReference type="SUPFAM" id="SSF54909">
    <property type="entry name" value="Dimeric alpha+beta barrel"/>
    <property type="match status" value="1"/>
</dbReference>
<evidence type="ECO:0000256" key="3">
    <source>
        <dbReference type="ARBA" id="ARBA00023163"/>
    </source>
</evidence>
<dbReference type="Pfam" id="PF01037">
    <property type="entry name" value="AsnC_trans_reg"/>
    <property type="match status" value="1"/>
</dbReference>
<dbReference type="GO" id="GO:0043200">
    <property type="term" value="P:response to amino acid"/>
    <property type="evidence" value="ECO:0007669"/>
    <property type="project" value="TreeGrafter"/>
</dbReference>
<organism evidence="5 6">
    <name type="scientific">Microvirga guangxiensis</name>
    <dbReference type="NCBI Taxonomy" id="549386"/>
    <lineage>
        <taxon>Bacteria</taxon>
        <taxon>Pseudomonadati</taxon>
        <taxon>Pseudomonadota</taxon>
        <taxon>Alphaproteobacteria</taxon>
        <taxon>Hyphomicrobiales</taxon>
        <taxon>Methylobacteriaceae</taxon>
        <taxon>Microvirga</taxon>
    </lineage>
</organism>
<evidence type="ECO:0000256" key="1">
    <source>
        <dbReference type="ARBA" id="ARBA00023015"/>
    </source>
</evidence>
<keyword evidence="1" id="KW-0805">Transcription regulation</keyword>
<evidence type="ECO:0000313" key="5">
    <source>
        <dbReference type="EMBL" id="SCY65795.1"/>
    </source>
</evidence>
<dbReference type="GO" id="GO:0005829">
    <property type="term" value="C:cytosol"/>
    <property type="evidence" value="ECO:0007669"/>
    <property type="project" value="TreeGrafter"/>
</dbReference>
<evidence type="ECO:0000313" key="6">
    <source>
        <dbReference type="Proteomes" id="UP000199569"/>
    </source>
</evidence>
<dbReference type="InterPro" id="IPR019885">
    <property type="entry name" value="Tscrpt_reg_HTH_AsnC-type_CS"/>
</dbReference>
<dbReference type="STRING" id="549386.SAMN02927923_01854"/>
<evidence type="ECO:0000259" key="4">
    <source>
        <dbReference type="PROSITE" id="PS50956"/>
    </source>
</evidence>
<sequence length="176" mass="19488">MARVSKSLACAYGVTVRGRLDSIDWAILKELQADGSITNVELARRVGLSAPPCLRRVRALESAGIIKAYRAILDPKGLGFEIVCFAMVQLDIQGKKELQEFEQRVKDWSMVRECWTLSGDIDFILKCVAPNLGSFQGLVSELTSLPNVRNVRTALTLDLIKDEPLVPIEDIAEVTE</sequence>
<dbReference type="PROSITE" id="PS50956">
    <property type="entry name" value="HTH_ASNC_2"/>
    <property type="match status" value="1"/>
</dbReference>
<keyword evidence="2 5" id="KW-0238">DNA-binding</keyword>
<dbReference type="InterPro" id="IPR036390">
    <property type="entry name" value="WH_DNA-bd_sf"/>
</dbReference>
<dbReference type="SMART" id="SM00344">
    <property type="entry name" value="HTH_ASNC"/>
    <property type="match status" value="1"/>
</dbReference>
<keyword evidence="3" id="KW-0804">Transcription</keyword>
<dbReference type="Gene3D" id="3.30.70.920">
    <property type="match status" value="1"/>
</dbReference>
<dbReference type="RefSeq" id="WP_425286944.1">
    <property type="nucleotide sequence ID" value="NZ_FMVJ01000005.1"/>
</dbReference>
<protein>
    <submittedName>
        <fullName evidence="5">DNA-binding transcriptional regulator, Lrp family</fullName>
    </submittedName>
</protein>
<dbReference type="Gene3D" id="1.10.10.10">
    <property type="entry name" value="Winged helix-like DNA-binding domain superfamily/Winged helix DNA-binding domain"/>
    <property type="match status" value="1"/>
</dbReference>
<reference evidence="5 6" key="1">
    <citation type="submission" date="2016-10" db="EMBL/GenBank/DDBJ databases">
        <authorList>
            <person name="de Groot N.N."/>
        </authorList>
    </citation>
    <scope>NUCLEOTIDE SEQUENCE [LARGE SCALE GENOMIC DNA]</scope>
    <source>
        <strain evidence="5 6">CGMCC 1.7666</strain>
    </source>
</reference>
<dbReference type="PROSITE" id="PS00519">
    <property type="entry name" value="HTH_ASNC_1"/>
    <property type="match status" value="1"/>
</dbReference>
<name>A0A1G5HPJ2_9HYPH</name>
<dbReference type="AlphaFoldDB" id="A0A1G5HPJ2"/>
<dbReference type="PANTHER" id="PTHR30154">
    <property type="entry name" value="LEUCINE-RESPONSIVE REGULATORY PROTEIN"/>
    <property type="match status" value="1"/>
</dbReference>
<dbReference type="FunFam" id="1.10.10.10:FF:000186">
    <property type="entry name" value="AsnC family transcriptional regulator"/>
    <property type="match status" value="1"/>
</dbReference>
<gene>
    <name evidence="5" type="ORF">SAMN02927923_01854</name>
</gene>
<dbReference type="InterPro" id="IPR011008">
    <property type="entry name" value="Dimeric_a/b-barrel"/>
</dbReference>
<dbReference type="Proteomes" id="UP000199569">
    <property type="component" value="Unassembled WGS sequence"/>
</dbReference>
<dbReference type="InterPro" id="IPR000485">
    <property type="entry name" value="AsnC-type_HTH_dom"/>
</dbReference>
<proteinExistence type="predicted"/>
<dbReference type="Pfam" id="PF13412">
    <property type="entry name" value="HTH_24"/>
    <property type="match status" value="1"/>
</dbReference>
<dbReference type="PANTHER" id="PTHR30154:SF34">
    <property type="entry name" value="TRANSCRIPTIONAL REGULATOR AZLB"/>
    <property type="match status" value="1"/>
</dbReference>
<keyword evidence="6" id="KW-1185">Reference proteome</keyword>
<dbReference type="InterPro" id="IPR036388">
    <property type="entry name" value="WH-like_DNA-bd_sf"/>
</dbReference>
<dbReference type="GO" id="GO:0006355">
    <property type="term" value="P:regulation of DNA-templated transcription"/>
    <property type="evidence" value="ECO:0007669"/>
    <property type="project" value="UniProtKB-ARBA"/>
</dbReference>
<dbReference type="CDD" id="cd00090">
    <property type="entry name" value="HTH_ARSR"/>
    <property type="match status" value="1"/>
</dbReference>
<dbReference type="InterPro" id="IPR011991">
    <property type="entry name" value="ArsR-like_HTH"/>
</dbReference>
<evidence type="ECO:0000256" key="2">
    <source>
        <dbReference type="ARBA" id="ARBA00023125"/>
    </source>
</evidence>
<accession>A0A1G5HPJ2</accession>
<dbReference type="InterPro" id="IPR019888">
    <property type="entry name" value="Tscrpt_reg_AsnC-like"/>
</dbReference>
<dbReference type="InterPro" id="IPR019887">
    <property type="entry name" value="Tscrpt_reg_AsnC/Lrp_C"/>
</dbReference>
<dbReference type="GO" id="GO:0043565">
    <property type="term" value="F:sequence-specific DNA binding"/>
    <property type="evidence" value="ECO:0007669"/>
    <property type="project" value="InterPro"/>
</dbReference>
<dbReference type="PRINTS" id="PR00033">
    <property type="entry name" value="HTHASNC"/>
</dbReference>
<dbReference type="SUPFAM" id="SSF46785">
    <property type="entry name" value="Winged helix' DNA-binding domain"/>
    <property type="match status" value="1"/>
</dbReference>
<feature type="domain" description="HTH asnC-type" evidence="4">
    <location>
        <begin position="20"/>
        <end position="81"/>
    </location>
</feature>
<dbReference type="EMBL" id="FMVJ01000005">
    <property type="protein sequence ID" value="SCY65795.1"/>
    <property type="molecule type" value="Genomic_DNA"/>
</dbReference>